<feature type="domain" description="EF-hand" evidence="1">
    <location>
        <begin position="123"/>
        <end position="141"/>
    </location>
</feature>
<dbReference type="EMBL" id="BNJJ01000014">
    <property type="protein sequence ID" value="GHO86779.1"/>
    <property type="molecule type" value="Genomic_DNA"/>
</dbReference>
<dbReference type="PROSITE" id="PS50222">
    <property type="entry name" value="EF_HAND_2"/>
    <property type="match status" value="1"/>
</dbReference>
<dbReference type="Pfam" id="PF14243">
    <property type="entry name" value="R2K_3"/>
    <property type="match status" value="1"/>
</dbReference>
<name>A0ABQ3VM43_9CHLR</name>
<dbReference type="InterPro" id="IPR025643">
    <property type="entry name" value="R2K_3"/>
</dbReference>
<dbReference type="InterPro" id="IPR002048">
    <property type="entry name" value="EF_hand_dom"/>
</dbReference>
<dbReference type="Proteomes" id="UP000635565">
    <property type="component" value="Unassembled WGS sequence"/>
</dbReference>
<evidence type="ECO:0000313" key="2">
    <source>
        <dbReference type="EMBL" id="GHO86779.1"/>
    </source>
</evidence>
<organism evidence="2 3">
    <name type="scientific">Dictyobacter formicarum</name>
    <dbReference type="NCBI Taxonomy" id="2778368"/>
    <lineage>
        <taxon>Bacteria</taxon>
        <taxon>Bacillati</taxon>
        <taxon>Chloroflexota</taxon>
        <taxon>Ktedonobacteria</taxon>
        <taxon>Ktedonobacterales</taxon>
        <taxon>Dictyobacteraceae</taxon>
        <taxon>Dictyobacter</taxon>
    </lineage>
</organism>
<reference evidence="2 3" key="1">
    <citation type="journal article" date="2021" name="Int. J. Syst. Evol. Microbiol.">
        <title>Reticulibacter mediterranei gen. nov., sp. nov., within the new family Reticulibacteraceae fam. nov., and Ktedonospora formicarum gen. nov., sp. nov., Ktedonobacter robiniae sp. nov., Dictyobacter formicarum sp. nov. and Dictyobacter arantiisoli sp. nov., belonging to the class Ktedonobacteria.</title>
        <authorList>
            <person name="Yabe S."/>
            <person name="Zheng Y."/>
            <person name="Wang C.M."/>
            <person name="Sakai Y."/>
            <person name="Abe K."/>
            <person name="Yokota A."/>
            <person name="Donadio S."/>
            <person name="Cavaletti L."/>
            <person name="Monciardini P."/>
        </authorList>
    </citation>
    <scope>NUCLEOTIDE SEQUENCE [LARGE SCALE GENOMIC DNA]</scope>
    <source>
        <strain evidence="2 3">SOSP1-9</strain>
    </source>
</reference>
<gene>
    <name evidence="2" type="ORF">KSZ_47850</name>
</gene>
<keyword evidence="3" id="KW-1185">Reference proteome</keyword>
<evidence type="ECO:0000313" key="3">
    <source>
        <dbReference type="Proteomes" id="UP000635565"/>
    </source>
</evidence>
<proteinExistence type="predicted"/>
<comment type="caution">
    <text evidence="2">The sequence shown here is derived from an EMBL/GenBank/DDBJ whole genome shotgun (WGS) entry which is preliminary data.</text>
</comment>
<evidence type="ECO:0000259" key="1">
    <source>
        <dbReference type="PROSITE" id="PS50222"/>
    </source>
</evidence>
<protein>
    <recommendedName>
        <fullName evidence="1">EF-hand domain-containing protein</fullName>
    </recommendedName>
</protein>
<sequence length="302" mass="34609">MRIIFCADPWNVRQPEPMYATEVNAVEKLDVPFSLLNFEALVEQHNEARAVRRIEAVPAPELAIYRGWMLKPEDYAQLYAALAEKNLFLINMPLAYTHCHYLPESYALIRDLSPRTVWLRIIDGQIDFDEIMQLLQPFGSQPLIVKDFVKSRKHEWAAACYIPAASDREAVEYVVMSFVRLQGEDLAEGLVFREFLQLEPLGNHSKSGMPLTKEYRLFFCDGQHLLTIPYWEEGSYDGELPPLELLAPIARRIQSRFFTMDVAKQVNGTWCIVELGDGQVAGLPERTDVSAFYQTLIHLATP</sequence>
<dbReference type="RefSeq" id="WP_201364393.1">
    <property type="nucleotide sequence ID" value="NZ_BNJJ01000014.1"/>
</dbReference>
<accession>A0ABQ3VM43</accession>